<protein>
    <recommendedName>
        <fullName evidence="2">Mut7-C RNAse domain-containing protein</fullName>
    </recommendedName>
</protein>
<keyword evidence="4" id="KW-1185">Reference proteome</keyword>
<reference evidence="3" key="1">
    <citation type="journal article" date="2021" name="bioRxiv">
        <title>Whole Genome Assembly and Annotation of Northern Wild Rice, Zizania palustris L., Supports a Whole Genome Duplication in the Zizania Genus.</title>
        <authorList>
            <person name="Haas M."/>
            <person name="Kono T."/>
            <person name="Macchietto M."/>
            <person name="Millas R."/>
            <person name="McGilp L."/>
            <person name="Shao M."/>
            <person name="Duquette J."/>
            <person name="Hirsch C.N."/>
            <person name="Kimball J."/>
        </authorList>
    </citation>
    <scope>NUCLEOTIDE SEQUENCE</scope>
    <source>
        <tissue evidence="3">Fresh leaf tissue</tissue>
    </source>
</reference>
<evidence type="ECO:0000259" key="2">
    <source>
        <dbReference type="Pfam" id="PF01927"/>
    </source>
</evidence>
<evidence type="ECO:0000313" key="3">
    <source>
        <dbReference type="EMBL" id="KAG8080707.1"/>
    </source>
</evidence>
<feature type="region of interest" description="Disordered" evidence="1">
    <location>
        <begin position="190"/>
        <end position="219"/>
    </location>
</feature>
<feature type="compositionally biased region" description="Basic residues" evidence="1">
    <location>
        <begin position="190"/>
        <end position="204"/>
    </location>
</feature>
<feature type="domain" description="Mut7-C RNAse" evidence="2">
    <location>
        <begin position="274"/>
        <end position="355"/>
    </location>
</feature>
<dbReference type="PANTHER" id="PTHR47765:SF2">
    <property type="entry name" value="EXONUCLEASE MUT-7 HOMOLOG"/>
    <property type="match status" value="1"/>
</dbReference>
<feature type="region of interest" description="Disordered" evidence="1">
    <location>
        <begin position="77"/>
        <end position="113"/>
    </location>
</feature>
<dbReference type="Pfam" id="PF01927">
    <property type="entry name" value="Mut7-C"/>
    <property type="match status" value="1"/>
</dbReference>
<sequence length="364" mass="39228">MSLASGVGSGSDEGVTLADVVERLKAIEDIVMPLQPIPDALNTLDDTVRDQRQQQVALNLALTRMQKQILDQQALNRPAQDLGQNRPTQDPGQNRAALNQGRAGAEDGDDGGDFLPTRNYGARSVRPSLCSLPLRACVRSGGSAPDLAVGRWIWASSAGSGRWPPDLGLPVFVAARASLLVARFVAGHHGGRCRGSPRLRRRGGRWPPDLGVGPPSAASRGLPPAVAGVLPSAVIAAHPRAACRPRPPQVAGFPLPSRGCCRLPSLRPILVVVAIAEVIDTFQLKISEDQLMSRCTKCNGRFIQKPLTLDEAIEASKGFQIIPSCLFNRNLEFWKCTDCNQLYWEGTQYHNAVQKFLSVCNISD</sequence>
<dbReference type="InterPro" id="IPR002782">
    <property type="entry name" value="Mut7-C_RNAse_dom"/>
</dbReference>
<feature type="compositionally biased region" description="Polar residues" evidence="1">
    <location>
        <begin position="82"/>
        <end position="92"/>
    </location>
</feature>
<evidence type="ECO:0000313" key="4">
    <source>
        <dbReference type="Proteomes" id="UP000729402"/>
    </source>
</evidence>
<evidence type="ECO:0000256" key="1">
    <source>
        <dbReference type="SAM" id="MobiDB-lite"/>
    </source>
</evidence>
<dbReference type="PANTHER" id="PTHR47765">
    <property type="entry name" value="3'-5' EXONUCLEASE DOMAIN-CONTAINING PROTEIN"/>
    <property type="match status" value="1"/>
</dbReference>
<comment type="caution">
    <text evidence="3">The sequence shown here is derived from an EMBL/GenBank/DDBJ whole genome shotgun (WGS) entry which is preliminary data.</text>
</comment>
<gene>
    <name evidence="3" type="ORF">GUJ93_ZPchr0007g3291</name>
</gene>
<proteinExistence type="predicted"/>
<dbReference type="AlphaFoldDB" id="A0A8J5T9V5"/>
<name>A0A8J5T9V5_ZIZPA</name>
<dbReference type="EMBL" id="JAAALK010000282">
    <property type="protein sequence ID" value="KAG8080707.1"/>
    <property type="molecule type" value="Genomic_DNA"/>
</dbReference>
<organism evidence="3 4">
    <name type="scientific">Zizania palustris</name>
    <name type="common">Northern wild rice</name>
    <dbReference type="NCBI Taxonomy" id="103762"/>
    <lineage>
        <taxon>Eukaryota</taxon>
        <taxon>Viridiplantae</taxon>
        <taxon>Streptophyta</taxon>
        <taxon>Embryophyta</taxon>
        <taxon>Tracheophyta</taxon>
        <taxon>Spermatophyta</taxon>
        <taxon>Magnoliopsida</taxon>
        <taxon>Liliopsida</taxon>
        <taxon>Poales</taxon>
        <taxon>Poaceae</taxon>
        <taxon>BOP clade</taxon>
        <taxon>Oryzoideae</taxon>
        <taxon>Oryzeae</taxon>
        <taxon>Zizaniinae</taxon>
        <taxon>Zizania</taxon>
    </lineage>
</organism>
<dbReference type="Proteomes" id="UP000729402">
    <property type="component" value="Unassembled WGS sequence"/>
</dbReference>
<reference evidence="3" key="2">
    <citation type="submission" date="2021-02" db="EMBL/GenBank/DDBJ databases">
        <authorList>
            <person name="Kimball J.A."/>
            <person name="Haas M.W."/>
            <person name="Macchietto M."/>
            <person name="Kono T."/>
            <person name="Duquette J."/>
            <person name="Shao M."/>
        </authorList>
    </citation>
    <scope>NUCLEOTIDE SEQUENCE</scope>
    <source>
        <tissue evidence="3">Fresh leaf tissue</tissue>
    </source>
</reference>
<dbReference type="OrthoDB" id="10261556at2759"/>
<dbReference type="InterPro" id="IPR052408">
    <property type="entry name" value="Exonuclease_MUT-7-like"/>
</dbReference>
<accession>A0A8J5T9V5</accession>